<reference evidence="1 2" key="1">
    <citation type="submission" date="2023-02" db="EMBL/GenBank/DDBJ databases">
        <title>Oceanobacillus kimchii IFOP_LL358 isolated form Alexandrium catenella lab strain.</title>
        <authorList>
            <person name="Gajardo G."/>
            <person name="Ueki S."/>
            <person name="Maruyama F."/>
        </authorList>
    </citation>
    <scope>NUCLEOTIDE SEQUENCE [LARGE SCALE GENOMIC DNA]</scope>
    <source>
        <strain evidence="1 2">IFOP_LL358</strain>
    </source>
</reference>
<proteinExistence type="predicted"/>
<dbReference type="EMBL" id="BSKO01000001">
    <property type="protein sequence ID" value="GLO66187.1"/>
    <property type="molecule type" value="Genomic_DNA"/>
</dbReference>
<gene>
    <name evidence="1" type="ORF">MACH08_19710</name>
</gene>
<accession>A0ABQ5TJA6</accession>
<dbReference type="RefSeq" id="WP_317958069.1">
    <property type="nucleotide sequence ID" value="NZ_BSKO01000001.1"/>
</dbReference>
<comment type="caution">
    <text evidence="1">The sequence shown here is derived from an EMBL/GenBank/DDBJ whole genome shotgun (WGS) entry which is preliminary data.</text>
</comment>
<protein>
    <recommendedName>
        <fullName evidence="3">DUF4145 domain-containing protein</fullName>
    </recommendedName>
</protein>
<name>A0ABQ5TJA6_9BACI</name>
<keyword evidence="2" id="KW-1185">Reference proteome</keyword>
<evidence type="ECO:0000313" key="2">
    <source>
        <dbReference type="Proteomes" id="UP001275436"/>
    </source>
</evidence>
<sequence length="279" mass="32127">MRGFDDFIRTIERVGSFGKNLQNKGNAIAEYSRKSSKIGYTLSSIVENINFPDMTNKEIFGGLERLRQGFIETERDIQAFKIIIIELGYPPHEHMDIRTIRNLVSKYRDGEGVEVDDFDNFMCAYYVSSKLMSISETWERLSFLSERLPILRNVIMAHNLGMYGVSVPALVSQFEGVLVDGYKVKGFVDGRKIATILDDLLTVKEEQGVWDFNQEIHNYYKENLLVRFEHGKEIESDLSRNGILHGGDKFFNKEQVSLKAVLLFDYIANKLNENVEKIK</sequence>
<evidence type="ECO:0008006" key="3">
    <source>
        <dbReference type="Google" id="ProtNLM"/>
    </source>
</evidence>
<evidence type="ECO:0000313" key="1">
    <source>
        <dbReference type="EMBL" id="GLO66187.1"/>
    </source>
</evidence>
<dbReference type="Proteomes" id="UP001275436">
    <property type="component" value="Unassembled WGS sequence"/>
</dbReference>
<organism evidence="1 2">
    <name type="scientific">Oceanobacillus kimchii</name>
    <dbReference type="NCBI Taxonomy" id="746691"/>
    <lineage>
        <taxon>Bacteria</taxon>
        <taxon>Bacillati</taxon>
        <taxon>Bacillota</taxon>
        <taxon>Bacilli</taxon>
        <taxon>Bacillales</taxon>
        <taxon>Bacillaceae</taxon>
        <taxon>Oceanobacillus</taxon>
    </lineage>
</organism>